<gene>
    <name evidence="1" type="ORF">LCGC14_0741390</name>
</gene>
<accession>A0A0F9QAV1</accession>
<organism evidence="1">
    <name type="scientific">marine sediment metagenome</name>
    <dbReference type="NCBI Taxonomy" id="412755"/>
    <lineage>
        <taxon>unclassified sequences</taxon>
        <taxon>metagenomes</taxon>
        <taxon>ecological metagenomes</taxon>
    </lineage>
</organism>
<protein>
    <submittedName>
        <fullName evidence="1">Uncharacterized protein</fullName>
    </submittedName>
</protein>
<sequence>MILIIKSISGHREIIDKITPIKNPYPINLLFSSQSSSEAKILHIIAEMEKAPA</sequence>
<proteinExistence type="predicted"/>
<comment type="caution">
    <text evidence="1">The sequence shown here is derived from an EMBL/GenBank/DDBJ whole genome shotgun (WGS) entry which is preliminary data.</text>
</comment>
<evidence type="ECO:0000313" key="1">
    <source>
        <dbReference type="EMBL" id="KKN39634.1"/>
    </source>
</evidence>
<reference evidence="1" key="1">
    <citation type="journal article" date="2015" name="Nature">
        <title>Complex archaea that bridge the gap between prokaryotes and eukaryotes.</title>
        <authorList>
            <person name="Spang A."/>
            <person name="Saw J.H."/>
            <person name="Jorgensen S.L."/>
            <person name="Zaremba-Niedzwiedzka K."/>
            <person name="Martijn J."/>
            <person name="Lind A.E."/>
            <person name="van Eijk R."/>
            <person name="Schleper C."/>
            <person name="Guy L."/>
            <person name="Ettema T.J."/>
        </authorList>
    </citation>
    <scope>NUCLEOTIDE SEQUENCE</scope>
</reference>
<dbReference type="EMBL" id="LAZR01001752">
    <property type="protein sequence ID" value="KKN39634.1"/>
    <property type="molecule type" value="Genomic_DNA"/>
</dbReference>
<dbReference type="AlphaFoldDB" id="A0A0F9QAV1"/>
<name>A0A0F9QAV1_9ZZZZ</name>